<sequence length="304" mass="32683">MNESLERRYRKLLRVYPADYRRERGDEVLDVLLAGEPDRRWPSPRQAHALLRGGLRVRAGSTTPRPTATVWWQGVHLAALAVLTYAGASSVRLALMWIGGPPGVVDLLAGKLYGPYIRETWLPLGLAPAVLLVATLVALVAGYGRVAAVLAAAAGVVPTVLQSNDTIERSPMLWFVWWGPALAVILIVASLRRPADVPAVGRGTGWLLVAATAGTTLVPRWELPLPLILAAAALLLSAVLWLGSADPRILTALAALACLKVLTEIETDGRTYIWMVHTYTPGYGIAATALLIAAAVQTRRHARV</sequence>
<feature type="transmembrane region" description="Helical" evidence="1">
    <location>
        <begin position="120"/>
        <end position="139"/>
    </location>
</feature>
<dbReference type="RefSeq" id="WP_197003523.1">
    <property type="nucleotide sequence ID" value="NZ_BONS01000016.1"/>
</dbReference>
<keyword evidence="1" id="KW-0472">Membrane</keyword>
<evidence type="ECO:0000313" key="2">
    <source>
        <dbReference type="EMBL" id="MBG6136561.1"/>
    </source>
</evidence>
<organism evidence="2 3">
    <name type="scientific">Longispora fulva</name>
    <dbReference type="NCBI Taxonomy" id="619741"/>
    <lineage>
        <taxon>Bacteria</taxon>
        <taxon>Bacillati</taxon>
        <taxon>Actinomycetota</taxon>
        <taxon>Actinomycetes</taxon>
        <taxon>Micromonosporales</taxon>
        <taxon>Micromonosporaceae</taxon>
        <taxon>Longispora</taxon>
    </lineage>
</organism>
<evidence type="ECO:0000313" key="3">
    <source>
        <dbReference type="Proteomes" id="UP000622552"/>
    </source>
</evidence>
<name>A0A8J7GT00_9ACTN</name>
<keyword evidence="1" id="KW-1133">Transmembrane helix</keyword>
<keyword evidence="3" id="KW-1185">Reference proteome</keyword>
<feature type="transmembrane region" description="Helical" evidence="1">
    <location>
        <begin position="175"/>
        <end position="192"/>
    </location>
</feature>
<dbReference type="AlphaFoldDB" id="A0A8J7GT00"/>
<feature type="transmembrane region" description="Helical" evidence="1">
    <location>
        <begin position="223"/>
        <end position="242"/>
    </location>
</feature>
<gene>
    <name evidence="2" type="ORF">IW245_002755</name>
</gene>
<protein>
    <submittedName>
        <fullName evidence="2">Putative membrane protein</fullName>
    </submittedName>
</protein>
<dbReference type="EMBL" id="JADOUF010000001">
    <property type="protein sequence ID" value="MBG6136561.1"/>
    <property type="molecule type" value="Genomic_DNA"/>
</dbReference>
<accession>A0A8J7GT00</accession>
<keyword evidence="1" id="KW-0812">Transmembrane</keyword>
<feature type="transmembrane region" description="Helical" evidence="1">
    <location>
        <begin position="146"/>
        <end position="163"/>
    </location>
</feature>
<feature type="transmembrane region" description="Helical" evidence="1">
    <location>
        <begin position="75"/>
        <end position="100"/>
    </location>
</feature>
<reference evidence="2" key="1">
    <citation type="submission" date="2020-11" db="EMBL/GenBank/DDBJ databases">
        <title>Sequencing the genomes of 1000 actinobacteria strains.</title>
        <authorList>
            <person name="Klenk H.-P."/>
        </authorList>
    </citation>
    <scope>NUCLEOTIDE SEQUENCE</scope>
    <source>
        <strain evidence="2">DSM 45356</strain>
    </source>
</reference>
<proteinExistence type="predicted"/>
<comment type="caution">
    <text evidence="2">The sequence shown here is derived from an EMBL/GenBank/DDBJ whole genome shotgun (WGS) entry which is preliminary data.</text>
</comment>
<feature type="transmembrane region" description="Helical" evidence="1">
    <location>
        <begin position="271"/>
        <end position="296"/>
    </location>
</feature>
<evidence type="ECO:0000256" key="1">
    <source>
        <dbReference type="SAM" id="Phobius"/>
    </source>
</evidence>
<dbReference type="Proteomes" id="UP000622552">
    <property type="component" value="Unassembled WGS sequence"/>
</dbReference>